<dbReference type="GO" id="GO:0000287">
    <property type="term" value="F:magnesium ion binding"/>
    <property type="evidence" value="ECO:0007669"/>
    <property type="project" value="TreeGrafter"/>
</dbReference>
<dbReference type="RefSeq" id="WP_119339352.1">
    <property type="nucleotide sequence ID" value="NZ_BJXL01000013.1"/>
</dbReference>
<dbReference type="InterPro" id="IPR023214">
    <property type="entry name" value="HAD_sf"/>
</dbReference>
<dbReference type="PANTHER" id="PTHR10000">
    <property type="entry name" value="PHOSPHOSERINE PHOSPHATASE"/>
    <property type="match status" value="1"/>
</dbReference>
<dbReference type="GO" id="GO:0016791">
    <property type="term" value="F:phosphatase activity"/>
    <property type="evidence" value="ECO:0007669"/>
    <property type="project" value="TreeGrafter"/>
</dbReference>
<dbReference type="SUPFAM" id="SSF56784">
    <property type="entry name" value="HAD-like"/>
    <property type="match status" value="1"/>
</dbReference>
<name>A0A511QYR0_9DEIN</name>
<dbReference type="Gene3D" id="3.30.1240.10">
    <property type="match status" value="1"/>
</dbReference>
<dbReference type="Proteomes" id="UP000321197">
    <property type="component" value="Unassembled WGS sequence"/>
</dbReference>
<protein>
    <submittedName>
        <fullName evidence="1">Hydrolase</fullName>
    </submittedName>
</protein>
<dbReference type="OrthoDB" id="9810101at2"/>
<reference evidence="1 2" key="1">
    <citation type="submission" date="2019-07" db="EMBL/GenBank/DDBJ databases">
        <title>Whole genome shotgun sequence of Meiothermus hypogaeus NBRC 106114.</title>
        <authorList>
            <person name="Hosoyama A."/>
            <person name="Uohara A."/>
            <person name="Ohji S."/>
            <person name="Ichikawa N."/>
        </authorList>
    </citation>
    <scope>NUCLEOTIDE SEQUENCE [LARGE SCALE GENOMIC DNA]</scope>
    <source>
        <strain evidence="1 2">NBRC 106114</strain>
    </source>
</reference>
<accession>A0A511QYR0</accession>
<dbReference type="InterPro" id="IPR006379">
    <property type="entry name" value="HAD-SF_hydro_IIB"/>
</dbReference>
<comment type="caution">
    <text evidence="1">The sequence shown here is derived from an EMBL/GenBank/DDBJ whole genome shotgun (WGS) entry which is preliminary data.</text>
</comment>
<gene>
    <name evidence="1" type="ORF">MHY01S_06640</name>
</gene>
<evidence type="ECO:0000313" key="2">
    <source>
        <dbReference type="Proteomes" id="UP000321197"/>
    </source>
</evidence>
<dbReference type="NCBIfam" id="TIGR01484">
    <property type="entry name" value="HAD-SF-IIB"/>
    <property type="match status" value="1"/>
</dbReference>
<evidence type="ECO:0000313" key="1">
    <source>
        <dbReference type="EMBL" id="GEM82498.1"/>
    </source>
</evidence>
<organism evidence="1 2">
    <name type="scientific">Meiothermus hypogaeus NBRC 106114</name>
    <dbReference type="NCBI Taxonomy" id="1227553"/>
    <lineage>
        <taxon>Bacteria</taxon>
        <taxon>Thermotogati</taxon>
        <taxon>Deinococcota</taxon>
        <taxon>Deinococci</taxon>
        <taxon>Thermales</taxon>
        <taxon>Thermaceae</taxon>
        <taxon>Meiothermus</taxon>
    </lineage>
</organism>
<dbReference type="GO" id="GO:0005829">
    <property type="term" value="C:cytosol"/>
    <property type="evidence" value="ECO:0007669"/>
    <property type="project" value="TreeGrafter"/>
</dbReference>
<dbReference type="EMBL" id="BJXL01000013">
    <property type="protein sequence ID" value="GEM82498.1"/>
    <property type="molecule type" value="Genomic_DNA"/>
</dbReference>
<dbReference type="PANTHER" id="PTHR10000:SF8">
    <property type="entry name" value="HAD SUPERFAMILY HYDROLASE-LIKE, TYPE 3"/>
    <property type="match status" value="1"/>
</dbReference>
<dbReference type="InterPro" id="IPR036412">
    <property type="entry name" value="HAD-like_sf"/>
</dbReference>
<dbReference type="Pfam" id="PF08282">
    <property type="entry name" value="Hydrolase_3"/>
    <property type="match status" value="1"/>
</dbReference>
<dbReference type="PROSITE" id="PS01229">
    <property type="entry name" value="COF_2"/>
    <property type="match status" value="1"/>
</dbReference>
<sequence>MIKLVALDLDGTFYAGRILGVPESAWAAIERGQKAGLKFAVCTGRPQGGHGLQYAQRLQPDGPHVFNDGASICDAGGRSLHAEPVPRLKEIIAIARKYRLPFDLMGAEGGRYYEDALMPPELLTHIEITGVTARSALVEEIEETLVRLWFVVPDLSLWETVKPDLEALTEIDLAEYLSPREAIVGLIKKGVNKLSGLRWLADYYGLSLEEVAMIGDSHNDLEAIRDAGLGIAMGNAVEEIMAVADHVTGHVREDGFAQAIGHVLALNGQT</sequence>
<keyword evidence="1" id="KW-0378">Hydrolase</keyword>
<dbReference type="Gene3D" id="3.40.50.1000">
    <property type="entry name" value="HAD superfamily/HAD-like"/>
    <property type="match status" value="1"/>
</dbReference>
<dbReference type="AlphaFoldDB" id="A0A511QYR0"/>
<proteinExistence type="predicted"/>